<dbReference type="AlphaFoldDB" id="A0A656Q9M4"/>
<keyword evidence="1" id="KW-0732">Signal</keyword>
<evidence type="ECO:0000313" key="3">
    <source>
        <dbReference type="Proteomes" id="UP000027451"/>
    </source>
</evidence>
<sequence>MRKWKTMLCALLLPMALCACGSQSQAVRQAQAVAVTCPTPPAPPAWIMDPPGPSLTAELRTSFSVSPSAATAK</sequence>
<evidence type="ECO:0000313" key="2">
    <source>
        <dbReference type="EMBL" id="KDR25973.1"/>
    </source>
</evidence>
<accession>A0A656Q9M4</accession>
<evidence type="ECO:0000256" key="1">
    <source>
        <dbReference type="SAM" id="SignalP"/>
    </source>
</evidence>
<proteinExistence type="predicted"/>
<dbReference type="PROSITE" id="PS51257">
    <property type="entry name" value="PROKAR_LIPOPROTEIN"/>
    <property type="match status" value="1"/>
</dbReference>
<name>A0A656Q9M4_9BURK</name>
<dbReference type="EMBL" id="JFHD01000040">
    <property type="protein sequence ID" value="KDR25973.1"/>
    <property type="molecule type" value="Genomic_DNA"/>
</dbReference>
<organism evidence="2 3">
    <name type="scientific">Caballeronia zhejiangensis</name>
    <dbReference type="NCBI Taxonomy" id="871203"/>
    <lineage>
        <taxon>Bacteria</taxon>
        <taxon>Pseudomonadati</taxon>
        <taxon>Pseudomonadota</taxon>
        <taxon>Betaproteobacteria</taxon>
        <taxon>Burkholderiales</taxon>
        <taxon>Burkholderiaceae</taxon>
        <taxon>Caballeronia</taxon>
    </lineage>
</organism>
<reference evidence="2 3" key="1">
    <citation type="submission" date="2014-03" db="EMBL/GenBank/DDBJ databases">
        <title>Draft Genome Sequences of Four Burkholderia Strains.</title>
        <authorList>
            <person name="Liu X.Y."/>
            <person name="Li C.X."/>
            <person name="Xu J.H."/>
        </authorList>
    </citation>
    <scope>NUCLEOTIDE SEQUENCE [LARGE SCALE GENOMIC DNA]</scope>
    <source>
        <strain evidence="2 3">OP-1</strain>
    </source>
</reference>
<dbReference type="Proteomes" id="UP000027451">
    <property type="component" value="Unassembled WGS sequence"/>
</dbReference>
<protein>
    <submittedName>
        <fullName evidence="2">Membrane protein</fullName>
    </submittedName>
</protein>
<gene>
    <name evidence="2" type="ORF">BG60_26555</name>
</gene>
<feature type="chain" id="PRO_5024984431" evidence="1">
    <location>
        <begin position="27"/>
        <end position="73"/>
    </location>
</feature>
<keyword evidence="3" id="KW-1185">Reference proteome</keyword>
<feature type="signal peptide" evidence="1">
    <location>
        <begin position="1"/>
        <end position="26"/>
    </location>
</feature>
<comment type="caution">
    <text evidence="2">The sequence shown here is derived from an EMBL/GenBank/DDBJ whole genome shotgun (WGS) entry which is preliminary data.</text>
</comment>